<keyword evidence="6 12" id="KW-0862">Zinc</keyword>
<feature type="domain" description="C2H2-type" evidence="13">
    <location>
        <begin position="382"/>
        <end position="409"/>
    </location>
</feature>
<feature type="domain" description="C2H2-type" evidence="13">
    <location>
        <begin position="299"/>
        <end position="326"/>
    </location>
</feature>
<keyword evidence="3 12" id="KW-0479">Metal-binding</keyword>
<dbReference type="EMBL" id="OU896721">
    <property type="protein sequence ID" value="CAH1154105.1"/>
    <property type="molecule type" value="Genomic_DNA"/>
</dbReference>
<evidence type="ECO:0000256" key="7">
    <source>
        <dbReference type="ARBA" id="ARBA00023015"/>
    </source>
</evidence>
<dbReference type="PROSITE" id="PS50157">
    <property type="entry name" value="ZINC_FINGER_C2H2_2"/>
    <property type="match status" value="9"/>
</dbReference>
<comment type="similarity">
    <text evidence="2">Belongs to the krueppel C2H2-type zinc-finger protein family.</text>
</comment>
<feature type="domain" description="C2H2-type" evidence="13">
    <location>
        <begin position="207"/>
        <end position="234"/>
    </location>
</feature>
<dbReference type="GO" id="GO:0000981">
    <property type="term" value="F:DNA-binding transcription factor activity, RNA polymerase II-specific"/>
    <property type="evidence" value="ECO:0007669"/>
    <property type="project" value="TreeGrafter"/>
</dbReference>
<evidence type="ECO:0000256" key="11">
    <source>
        <dbReference type="PROSITE-ProRule" id="PRU00042"/>
    </source>
</evidence>
<feature type="domain" description="C2H2-type" evidence="13">
    <location>
        <begin position="263"/>
        <end position="285"/>
    </location>
</feature>
<keyword evidence="5 11" id="KW-0863">Zinc-finger</keyword>
<evidence type="ECO:0000256" key="12">
    <source>
        <dbReference type="PROSITE-ProRule" id="PRU01263"/>
    </source>
</evidence>
<sequence length="482" mass="55577">MPDNEERSSTFSSDEFQMICRSCFENKGITNIFLISHADSRICDLFSTISLLELKEGDGMPEMLCSNCTDFVIQFYTFRKRAQESETALKNTILNNLKLVKEDKNEYRPQLFDNDDITESNEFSHDGNETNPDIEKQTRKTIPRKIPKDLTCSFCNLKFDTYGTYKIHRKKEANRRRRKTHCSICNKLISVHKMRDHVNSHTKERPYECQTCGEKFRHGSNLARHRFLHIEKKPHECHLCSRGFIQISALTDHIRTHYGEKSFTCSACGKGFVTKRALGHHISMHKIKDGEGIIDSTALICEECNKTFSSKSSLKQHMLIHCDKKFLCSECGKKFSNKYLLASHMRIHSGAKPYSCEICNKSFSQKGSLNTHILVHTGEKPILCIICGKRFSQKGHLTSHMRLHSREKPYTCTYCDKTFSHSGTLKVHTRIHTGEKPFICHICSKGFYDSSSMKKHIIKVHDDVERDEKLETMELAPPQTLS</sequence>
<dbReference type="FunFam" id="3.30.160.60:FF:000624">
    <property type="entry name" value="zinc finger protein 697"/>
    <property type="match status" value="1"/>
</dbReference>
<evidence type="ECO:0000256" key="9">
    <source>
        <dbReference type="ARBA" id="ARBA00023163"/>
    </source>
</evidence>
<comment type="subcellular location">
    <subcellularLocation>
        <location evidence="1">Nucleus</location>
    </subcellularLocation>
</comment>
<dbReference type="PROSITE" id="PS00028">
    <property type="entry name" value="ZINC_FINGER_C2H2_1"/>
    <property type="match status" value="9"/>
</dbReference>
<keyword evidence="4" id="KW-0677">Repeat</keyword>
<feature type="domain" description="C2H2-type" evidence="13">
    <location>
        <begin position="354"/>
        <end position="381"/>
    </location>
</feature>
<dbReference type="Gene3D" id="3.40.1800.20">
    <property type="match status" value="1"/>
</dbReference>
<evidence type="ECO:0000256" key="4">
    <source>
        <dbReference type="ARBA" id="ARBA00022737"/>
    </source>
</evidence>
<dbReference type="FunFam" id="3.30.160.60:FF:001485">
    <property type="entry name" value="Krueppel-related zinc finger protein"/>
    <property type="match status" value="1"/>
</dbReference>
<dbReference type="GO" id="GO:0008270">
    <property type="term" value="F:zinc ion binding"/>
    <property type="evidence" value="ECO:0007669"/>
    <property type="project" value="UniProtKB-UniRule"/>
</dbReference>
<feature type="domain" description="C2H2-type" evidence="13">
    <location>
        <begin position="410"/>
        <end position="437"/>
    </location>
</feature>
<evidence type="ECO:0000256" key="6">
    <source>
        <dbReference type="ARBA" id="ARBA00022833"/>
    </source>
</evidence>
<protein>
    <submittedName>
        <fullName evidence="15">Uncharacterized protein</fullName>
    </submittedName>
</protein>
<dbReference type="FunFam" id="3.30.160.60:FF:000065">
    <property type="entry name" value="B-cell CLL/lymphoma 6, member B"/>
    <property type="match status" value="1"/>
</dbReference>
<keyword evidence="10" id="KW-0539">Nucleus</keyword>
<evidence type="ECO:0000256" key="10">
    <source>
        <dbReference type="ARBA" id="ARBA00023242"/>
    </source>
</evidence>
<dbReference type="Gene3D" id="3.30.160.60">
    <property type="entry name" value="Classic Zinc Finger"/>
    <property type="match status" value="9"/>
</dbReference>
<accession>A0A9P0DLT3</accession>
<dbReference type="SUPFAM" id="SSF57667">
    <property type="entry name" value="beta-beta-alpha zinc fingers"/>
    <property type="match status" value="5"/>
</dbReference>
<dbReference type="SMART" id="SM00355">
    <property type="entry name" value="ZnF_C2H2"/>
    <property type="match status" value="11"/>
</dbReference>
<dbReference type="PANTHER" id="PTHR24394">
    <property type="entry name" value="ZINC FINGER PROTEIN"/>
    <property type="match status" value="1"/>
</dbReference>
<dbReference type="FunFam" id="3.30.160.60:FF:002284">
    <property type="entry name" value="Zinc finger protein, putative"/>
    <property type="match status" value="1"/>
</dbReference>
<evidence type="ECO:0000313" key="16">
    <source>
        <dbReference type="Proteomes" id="UP001153737"/>
    </source>
</evidence>
<dbReference type="SMART" id="SM00868">
    <property type="entry name" value="zf-AD"/>
    <property type="match status" value="1"/>
</dbReference>
<dbReference type="FunFam" id="3.30.160.60:FF:000711">
    <property type="entry name" value="zinc finger protein 697"/>
    <property type="match status" value="1"/>
</dbReference>
<dbReference type="InterPro" id="IPR012934">
    <property type="entry name" value="Znf_AD"/>
</dbReference>
<dbReference type="GO" id="GO:0005634">
    <property type="term" value="C:nucleus"/>
    <property type="evidence" value="ECO:0007669"/>
    <property type="project" value="UniProtKB-SubCell"/>
</dbReference>
<name>A0A9P0DLT3_PHACE</name>
<keyword evidence="16" id="KW-1185">Reference proteome</keyword>
<evidence type="ECO:0000256" key="1">
    <source>
        <dbReference type="ARBA" id="ARBA00004123"/>
    </source>
</evidence>
<feature type="domain" description="C2H2-type" evidence="13">
    <location>
        <begin position="438"/>
        <end position="466"/>
    </location>
</feature>
<reference evidence="15" key="2">
    <citation type="submission" date="2022-10" db="EMBL/GenBank/DDBJ databases">
        <authorList>
            <consortium name="ENA_rothamsted_submissions"/>
            <consortium name="culmorum"/>
            <person name="King R."/>
        </authorList>
    </citation>
    <scope>NUCLEOTIDE SEQUENCE</scope>
</reference>
<feature type="binding site" evidence="12">
    <location>
        <position position="23"/>
    </location>
    <ligand>
        <name>Zn(2+)</name>
        <dbReference type="ChEBI" id="CHEBI:29105"/>
    </ligand>
</feature>
<dbReference type="AlphaFoldDB" id="A0A9P0DLT3"/>
<dbReference type="PROSITE" id="PS51915">
    <property type="entry name" value="ZAD"/>
    <property type="match status" value="1"/>
</dbReference>
<dbReference type="Proteomes" id="UP001153737">
    <property type="component" value="Chromosome 15"/>
</dbReference>
<dbReference type="FunFam" id="3.30.160.60:FF:000557">
    <property type="entry name" value="zinc finger and SCAN domain-containing protein 29"/>
    <property type="match status" value="1"/>
</dbReference>
<evidence type="ECO:0000256" key="2">
    <source>
        <dbReference type="ARBA" id="ARBA00006991"/>
    </source>
</evidence>
<evidence type="ECO:0000256" key="8">
    <source>
        <dbReference type="ARBA" id="ARBA00023125"/>
    </source>
</evidence>
<gene>
    <name evidence="15" type="ORF">PHAECO_LOCUS4819</name>
</gene>
<feature type="domain" description="C2H2-type" evidence="13">
    <location>
        <begin position="326"/>
        <end position="353"/>
    </location>
</feature>
<keyword evidence="9" id="KW-0804">Transcription</keyword>
<feature type="binding site" evidence="12">
    <location>
        <position position="68"/>
    </location>
    <ligand>
        <name>Zn(2+)</name>
        <dbReference type="ChEBI" id="CHEBI:29105"/>
    </ligand>
</feature>
<dbReference type="FunFam" id="3.30.160.60:FF:000100">
    <property type="entry name" value="Zinc finger 45-like"/>
    <property type="match status" value="1"/>
</dbReference>
<dbReference type="GO" id="GO:0003677">
    <property type="term" value="F:DNA binding"/>
    <property type="evidence" value="ECO:0007669"/>
    <property type="project" value="UniProtKB-KW"/>
</dbReference>
<keyword evidence="7" id="KW-0805">Transcription regulation</keyword>
<evidence type="ECO:0000259" key="14">
    <source>
        <dbReference type="PROSITE" id="PS51915"/>
    </source>
</evidence>
<dbReference type="SUPFAM" id="SSF57716">
    <property type="entry name" value="Glucocorticoid receptor-like (DNA-binding domain)"/>
    <property type="match status" value="1"/>
</dbReference>
<feature type="binding site" evidence="12">
    <location>
        <position position="65"/>
    </location>
    <ligand>
        <name>Zn(2+)</name>
        <dbReference type="ChEBI" id="CHEBI:29105"/>
    </ligand>
</feature>
<dbReference type="Pfam" id="PF00096">
    <property type="entry name" value="zf-C2H2"/>
    <property type="match status" value="9"/>
</dbReference>
<keyword evidence="8" id="KW-0238">DNA-binding</keyword>
<evidence type="ECO:0000256" key="3">
    <source>
        <dbReference type="ARBA" id="ARBA00022723"/>
    </source>
</evidence>
<dbReference type="FunFam" id="3.30.160.60:FF:000325">
    <property type="entry name" value="ZFP90 zinc finger protein"/>
    <property type="match status" value="1"/>
</dbReference>
<evidence type="ECO:0000256" key="5">
    <source>
        <dbReference type="ARBA" id="ARBA00022771"/>
    </source>
</evidence>
<feature type="binding site" evidence="12">
    <location>
        <position position="20"/>
    </location>
    <ligand>
        <name>Zn(2+)</name>
        <dbReference type="ChEBI" id="CHEBI:29105"/>
    </ligand>
</feature>
<evidence type="ECO:0000259" key="13">
    <source>
        <dbReference type="PROSITE" id="PS50157"/>
    </source>
</evidence>
<dbReference type="FunFam" id="3.30.160.60:FF:000446">
    <property type="entry name" value="Zinc finger protein"/>
    <property type="match status" value="1"/>
</dbReference>
<proteinExistence type="inferred from homology"/>
<dbReference type="GO" id="GO:0048598">
    <property type="term" value="P:embryonic morphogenesis"/>
    <property type="evidence" value="ECO:0007669"/>
    <property type="project" value="UniProtKB-ARBA"/>
</dbReference>
<dbReference type="InterPro" id="IPR036236">
    <property type="entry name" value="Znf_C2H2_sf"/>
</dbReference>
<dbReference type="PANTHER" id="PTHR24394:SF44">
    <property type="entry name" value="ZINC FINGER PROTEIN 271-LIKE"/>
    <property type="match status" value="1"/>
</dbReference>
<dbReference type="Pfam" id="PF07776">
    <property type="entry name" value="zf-AD"/>
    <property type="match status" value="1"/>
</dbReference>
<dbReference type="InterPro" id="IPR013087">
    <property type="entry name" value="Znf_C2H2_type"/>
</dbReference>
<feature type="domain" description="ZAD" evidence="14">
    <location>
        <begin position="18"/>
        <end position="92"/>
    </location>
</feature>
<evidence type="ECO:0000313" key="15">
    <source>
        <dbReference type="EMBL" id="CAH1154105.1"/>
    </source>
</evidence>
<reference evidence="15" key="1">
    <citation type="submission" date="2022-01" db="EMBL/GenBank/DDBJ databases">
        <authorList>
            <person name="King R."/>
        </authorList>
    </citation>
    <scope>NUCLEOTIDE SEQUENCE</scope>
</reference>
<dbReference type="OrthoDB" id="6077919at2759"/>
<feature type="domain" description="C2H2-type" evidence="13">
    <location>
        <begin position="235"/>
        <end position="262"/>
    </location>
</feature>
<organism evidence="15 16">
    <name type="scientific">Phaedon cochleariae</name>
    <name type="common">Mustard beetle</name>
    <dbReference type="NCBI Taxonomy" id="80249"/>
    <lineage>
        <taxon>Eukaryota</taxon>
        <taxon>Metazoa</taxon>
        <taxon>Ecdysozoa</taxon>
        <taxon>Arthropoda</taxon>
        <taxon>Hexapoda</taxon>
        <taxon>Insecta</taxon>
        <taxon>Pterygota</taxon>
        <taxon>Neoptera</taxon>
        <taxon>Endopterygota</taxon>
        <taxon>Coleoptera</taxon>
        <taxon>Polyphaga</taxon>
        <taxon>Cucujiformia</taxon>
        <taxon>Chrysomeloidea</taxon>
        <taxon>Chrysomelidae</taxon>
        <taxon>Chrysomelinae</taxon>
        <taxon>Chrysomelini</taxon>
        <taxon>Phaedon</taxon>
    </lineage>
</organism>